<reference evidence="3" key="1">
    <citation type="submission" date="2016-11" db="UniProtKB">
        <authorList>
            <consortium name="WormBaseParasite"/>
        </authorList>
    </citation>
    <scope>IDENTIFICATION</scope>
</reference>
<keyword evidence="2" id="KW-1185">Reference proteome</keyword>
<proteinExistence type="predicted"/>
<keyword evidence="1" id="KW-0472">Membrane</keyword>
<feature type="transmembrane region" description="Helical" evidence="1">
    <location>
        <begin position="176"/>
        <end position="196"/>
    </location>
</feature>
<protein>
    <submittedName>
        <fullName evidence="3">MFS domain-containing protein</fullName>
    </submittedName>
</protein>
<evidence type="ECO:0000256" key="1">
    <source>
        <dbReference type="SAM" id="Phobius"/>
    </source>
</evidence>
<organism evidence="2 3">
    <name type="scientific">Heterorhabditis bacteriophora</name>
    <name type="common">Entomopathogenic nematode worm</name>
    <dbReference type="NCBI Taxonomy" id="37862"/>
    <lineage>
        <taxon>Eukaryota</taxon>
        <taxon>Metazoa</taxon>
        <taxon>Ecdysozoa</taxon>
        <taxon>Nematoda</taxon>
        <taxon>Chromadorea</taxon>
        <taxon>Rhabditida</taxon>
        <taxon>Rhabditina</taxon>
        <taxon>Rhabditomorpha</taxon>
        <taxon>Strongyloidea</taxon>
        <taxon>Heterorhabditidae</taxon>
        <taxon>Heterorhabditis</taxon>
    </lineage>
</organism>
<dbReference type="WBParaSite" id="Hba_15574">
    <property type="protein sequence ID" value="Hba_15574"/>
    <property type="gene ID" value="Hba_15574"/>
</dbReference>
<dbReference type="Proteomes" id="UP000095283">
    <property type="component" value="Unplaced"/>
</dbReference>
<accession>A0A1I7XDG2</accession>
<evidence type="ECO:0000313" key="2">
    <source>
        <dbReference type="Proteomes" id="UP000095283"/>
    </source>
</evidence>
<dbReference type="AlphaFoldDB" id="A0A1I7XDG2"/>
<feature type="transmembrane region" description="Helical" evidence="1">
    <location>
        <begin position="235"/>
        <end position="255"/>
    </location>
</feature>
<evidence type="ECO:0000313" key="3">
    <source>
        <dbReference type="WBParaSite" id="Hba_15574"/>
    </source>
</evidence>
<sequence length="290" mass="32618">MWDESLGELDHLESKYGYALLGLDYKTAINEAQIMVEQTCRQKCLPPLSDQAMDQRIEEDLTQHYTTEGNGCRTSLGMDTLDYPALHRLKSTDKDEPIQNDIYYFTTETTSTVTSNDTSRLKTQDIDKIPQILQLKEPETSVMTISENKGWDIFRLLPPKPDRVGHGFWHDASLQILKLCTFIVLFILTLSSAVVAKSSFLLMTSAIGWGGQNMTICRDKIPGILIFQVFPDLDAVTASQLTNAMCFVPAILSLLSRRPNRVAFFFVIIDIVAIAAQSSGFWAYPVTVYN</sequence>
<keyword evidence="1" id="KW-0812">Transmembrane</keyword>
<name>A0A1I7XDG2_HETBA</name>
<feature type="transmembrane region" description="Helical" evidence="1">
    <location>
        <begin position="262"/>
        <end position="284"/>
    </location>
</feature>
<keyword evidence="1" id="KW-1133">Transmembrane helix</keyword>